<comment type="subcellular location">
    <subcellularLocation>
        <location evidence="1">Membrane</location>
        <topology evidence="1">Multi-pass membrane protein</topology>
    </subcellularLocation>
</comment>
<dbReference type="InterPro" id="IPR051533">
    <property type="entry name" value="WaaL-like"/>
</dbReference>
<evidence type="ECO:0000256" key="2">
    <source>
        <dbReference type="ARBA" id="ARBA00022692"/>
    </source>
</evidence>
<feature type="transmembrane region" description="Helical" evidence="5">
    <location>
        <begin position="384"/>
        <end position="400"/>
    </location>
</feature>
<keyword evidence="7" id="KW-0436">Ligase</keyword>
<evidence type="ECO:0000256" key="1">
    <source>
        <dbReference type="ARBA" id="ARBA00004141"/>
    </source>
</evidence>
<dbReference type="PANTHER" id="PTHR37422">
    <property type="entry name" value="TEICHURONIC ACID BIOSYNTHESIS PROTEIN TUAE"/>
    <property type="match status" value="1"/>
</dbReference>
<proteinExistence type="predicted"/>
<keyword evidence="4 5" id="KW-0472">Membrane</keyword>
<dbReference type="GO" id="GO:0016874">
    <property type="term" value="F:ligase activity"/>
    <property type="evidence" value="ECO:0007669"/>
    <property type="project" value="UniProtKB-KW"/>
</dbReference>
<dbReference type="EMBL" id="JABEQJ010000002">
    <property type="protein sequence ID" value="MBB2158996.1"/>
    <property type="molecule type" value="Genomic_DNA"/>
</dbReference>
<dbReference type="PANTHER" id="PTHR37422:SF21">
    <property type="entry name" value="EXOQ-LIKE PROTEIN"/>
    <property type="match status" value="1"/>
</dbReference>
<evidence type="ECO:0000256" key="4">
    <source>
        <dbReference type="ARBA" id="ARBA00023136"/>
    </source>
</evidence>
<reference evidence="7 8" key="1">
    <citation type="submission" date="2020-04" db="EMBL/GenBank/DDBJ databases">
        <title>Description of novel Gluconacetobacter.</title>
        <authorList>
            <person name="Sombolestani A."/>
        </authorList>
    </citation>
    <scope>NUCLEOTIDE SEQUENCE [LARGE SCALE GENOMIC DNA]</scope>
    <source>
        <strain evidence="7 8">LMG 19747</strain>
    </source>
</reference>
<feature type="transmembrane region" description="Helical" evidence="5">
    <location>
        <begin position="169"/>
        <end position="189"/>
    </location>
</feature>
<comment type="caution">
    <text evidence="7">The sequence shown here is derived from an EMBL/GenBank/DDBJ whole genome shotgun (WGS) entry which is preliminary data.</text>
</comment>
<keyword evidence="2 5" id="KW-0812">Transmembrane</keyword>
<feature type="transmembrane region" description="Helical" evidence="5">
    <location>
        <begin position="406"/>
        <end position="423"/>
    </location>
</feature>
<evidence type="ECO:0000313" key="8">
    <source>
        <dbReference type="Proteomes" id="UP000589085"/>
    </source>
</evidence>
<feature type="transmembrane region" description="Helical" evidence="5">
    <location>
        <begin position="47"/>
        <end position="65"/>
    </location>
</feature>
<dbReference type="InterPro" id="IPR007016">
    <property type="entry name" value="O-antigen_ligase-rel_domated"/>
</dbReference>
<dbReference type="AlphaFoldDB" id="A0A7W4NJM1"/>
<feature type="transmembrane region" description="Helical" evidence="5">
    <location>
        <begin position="240"/>
        <end position="262"/>
    </location>
</feature>
<organism evidence="7 8">
    <name type="scientific">Gluconacetobacter sacchari</name>
    <dbReference type="NCBI Taxonomy" id="92759"/>
    <lineage>
        <taxon>Bacteria</taxon>
        <taxon>Pseudomonadati</taxon>
        <taxon>Pseudomonadota</taxon>
        <taxon>Alphaproteobacteria</taxon>
        <taxon>Acetobacterales</taxon>
        <taxon>Acetobacteraceae</taxon>
        <taxon>Gluconacetobacter</taxon>
    </lineage>
</organism>
<evidence type="ECO:0000313" key="7">
    <source>
        <dbReference type="EMBL" id="MBB2158996.1"/>
    </source>
</evidence>
<sequence>METHPTPSWVHRLSSWLLLLTLLYSAIGTPDFHRDALTVASTDSVNPINRFIWLALMAAALPLIRSRWTGLQDTFKAGWPLIALFVYFTCSTVWALDPDASRRRVLLAWVQIILVATLTSSIRDRLILIRCIFMSCVITACADLVTWVVMPGFAMTDEGLAGLQPQKNLTGLIMMYGLLAGGTLLFCRLGKQERRLTWAGNALLLALLLASRSKTSLAIILVMPGLLWLFFMLTRSRKSAALAIACGTVGSAIGTVFGYLIWCSTTNSDPMVLFRNMTFTGRTDLWSFMLLEIQKRPWFGAGFYSFWAINPAVQPSLKSSMWFGNEVHINEGHEGYIDLIATGGLVGLAMGVGILVYAITLAVKAVAKAPIWHGPHSATMIRPVAFFHLAFLLALSIHNFTESNLFSNNGLLAVALYFSLFELTSWNRQRIMHDPAHKPWDGSVTLPSRTHEAQLVP</sequence>
<dbReference type="GO" id="GO:0016020">
    <property type="term" value="C:membrane"/>
    <property type="evidence" value="ECO:0007669"/>
    <property type="project" value="UniProtKB-SubCell"/>
</dbReference>
<dbReference type="Pfam" id="PF04932">
    <property type="entry name" value="Wzy_C"/>
    <property type="match status" value="1"/>
</dbReference>
<evidence type="ECO:0000256" key="5">
    <source>
        <dbReference type="SAM" id="Phobius"/>
    </source>
</evidence>
<feature type="transmembrane region" description="Helical" evidence="5">
    <location>
        <begin position="102"/>
        <end position="120"/>
    </location>
</feature>
<keyword evidence="3 5" id="KW-1133">Transmembrane helix</keyword>
<dbReference type="RefSeq" id="WP_182995866.1">
    <property type="nucleotide sequence ID" value="NZ_JABEQJ010000002.1"/>
</dbReference>
<feature type="transmembrane region" description="Helical" evidence="5">
    <location>
        <begin position="127"/>
        <end position="149"/>
    </location>
</feature>
<feature type="transmembrane region" description="Helical" evidence="5">
    <location>
        <begin position="339"/>
        <end position="363"/>
    </location>
</feature>
<feature type="transmembrane region" description="Helical" evidence="5">
    <location>
        <begin position="217"/>
        <end position="233"/>
    </location>
</feature>
<dbReference type="Proteomes" id="UP000589085">
    <property type="component" value="Unassembled WGS sequence"/>
</dbReference>
<evidence type="ECO:0000256" key="3">
    <source>
        <dbReference type="ARBA" id="ARBA00022989"/>
    </source>
</evidence>
<accession>A0A7W4NJM1</accession>
<feature type="domain" description="O-antigen ligase-related" evidence="6">
    <location>
        <begin position="202"/>
        <end position="350"/>
    </location>
</feature>
<evidence type="ECO:0000259" key="6">
    <source>
        <dbReference type="Pfam" id="PF04932"/>
    </source>
</evidence>
<feature type="transmembrane region" description="Helical" evidence="5">
    <location>
        <begin position="77"/>
        <end position="96"/>
    </location>
</feature>
<gene>
    <name evidence="7" type="ORF">HLH48_02200</name>
</gene>
<name>A0A7W4NJM1_9PROT</name>
<protein>
    <submittedName>
        <fullName evidence="7">O-antigen ligase family protein</fullName>
    </submittedName>
</protein>